<dbReference type="InterPro" id="IPR013517">
    <property type="entry name" value="FG-GAP"/>
</dbReference>
<name>F4KVV6_HALH1</name>
<dbReference type="RefSeq" id="WP_013768060.1">
    <property type="nucleotide sequence ID" value="NC_015510.1"/>
</dbReference>
<feature type="domain" description="Secretion system C-terminal sorting" evidence="3">
    <location>
        <begin position="675"/>
        <end position="736"/>
    </location>
</feature>
<dbReference type="KEGG" id="hhy:Halhy_5708"/>
<dbReference type="InterPro" id="IPR028994">
    <property type="entry name" value="Integrin_alpha_N"/>
</dbReference>
<dbReference type="STRING" id="760192.Halhy_5708"/>
<accession>F4KVV6</accession>
<gene>
    <name evidence="4" type="ordered locus">Halhy_5708</name>
</gene>
<dbReference type="Proteomes" id="UP000008461">
    <property type="component" value="Chromosome"/>
</dbReference>
<sequence>MMKRIEFCLTWVSLLLLQTAFAQTFTPLTIEVEAETGILSNPWGGGLNCPQLSEADLNNDGLLDLYVFDRTVHLHLAYVRKNNQYVFAPELVANFPALTEWSMLRDYNGDGISDIIAYSDIPGIDGLTAYTGYWQGNKLAFKRFPFKGPFNLAYFPLNSGGKAQVYISRIDIPAIDDVDCDSDLDVITFNLSGGYIEWYQNLSVEKGYGRDSMIFKLQSNCWGGVYEDGLSANMNLSSAPGKCFQTGVNNPSVDFRHAGSTLATTDVDNDGDLDLFVGDVSFNNINLLTNGGTCAQAWFNKQDPRFPGNDKGVDLPIFPAVFMIDINADGKKEVLVAPNENNGSEDVDVLWLYENNGSKQNPEFKFKQDDFLVKDMIDLGTGAYPSFVDFNADGLMDLVVGNGARFLPQGQRSIGLTLLQNVGSRQTPRYRIIDRNWLGMNQYNRENFALAPTFGDMDGDGDLDIVVGAEFGQLYYAENIAGAGKPMQFGAWQEKYMGIDIGQGAVPQVLDINGDKLPDIVLGNRRGNVSYFQNTGTLQKAAFTPQDNALPNIQRLGKVDGTAEGNFIGYSAPLFFKQNQSLQLLLGTEKGELRLYDNIDNNLSGTFHMSDANLGGMRLGGRTKADLADINGDGFLDMVVGNARGGLSLYSTSFRSGQATPVREPLSAQALSLTPNPANDWVSIPGLGDEEGILSVYDAAGRLVVQKRVNQYNHSLQVDAWTPGVYLFKLSTEGKVFAGRLVKAGK</sequence>
<dbReference type="eggNOG" id="COG2931">
    <property type="taxonomic scope" value="Bacteria"/>
</dbReference>
<keyword evidence="5" id="KW-1185">Reference proteome</keyword>
<dbReference type="SUPFAM" id="SSF69318">
    <property type="entry name" value="Integrin alpha N-terminal domain"/>
    <property type="match status" value="2"/>
</dbReference>
<dbReference type="PANTHER" id="PTHR46580">
    <property type="entry name" value="SENSOR KINASE-RELATED"/>
    <property type="match status" value="1"/>
</dbReference>
<dbReference type="Gene3D" id="2.130.10.130">
    <property type="entry name" value="Integrin alpha, N-terminal"/>
    <property type="match status" value="2"/>
</dbReference>
<dbReference type="Pfam" id="PF18962">
    <property type="entry name" value="Por_Secre_tail"/>
    <property type="match status" value="1"/>
</dbReference>
<evidence type="ECO:0000313" key="4">
    <source>
        <dbReference type="EMBL" id="AEE53531.1"/>
    </source>
</evidence>
<organism evidence="4 5">
    <name type="scientific">Haliscomenobacter hydrossis (strain ATCC 27775 / DSM 1100 / LMG 10767 / O)</name>
    <dbReference type="NCBI Taxonomy" id="760192"/>
    <lineage>
        <taxon>Bacteria</taxon>
        <taxon>Pseudomonadati</taxon>
        <taxon>Bacteroidota</taxon>
        <taxon>Saprospiria</taxon>
        <taxon>Saprospirales</taxon>
        <taxon>Haliscomenobacteraceae</taxon>
        <taxon>Haliscomenobacter</taxon>
    </lineage>
</organism>
<feature type="chain" id="PRO_5003317186" evidence="2">
    <location>
        <begin position="23"/>
        <end position="746"/>
    </location>
</feature>
<dbReference type="PANTHER" id="PTHR46580:SF4">
    <property type="entry name" value="ATP_GTP-BINDING PROTEIN"/>
    <property type="match status" value="1"/>
</dbReference>
<reference key="2">
    <citation type="submission" date="2011-04" db="EMBL/GenBank/DDBJ databases">
        <title>Complete sequence of chromosome of Haliscomenobacter hydrossis DSM 1100.</title>
        <authorList>
            <consortium name="US DOE Joint Genome Institute (JGI-PGF)"/>
            <person name="Lucas S."/>
            <person name="Han J."/>
            <person name="Lapidus A."/>
            <person name="Bruce D."/>
            <person name="Goodwin L."/>
            <person name="Pitluck S."/>
            <person name="Peters L."/>
            <person name="Kyrpides N."/>
            <person name="Mavromatis K."/>
            <person name="Ivanova N."/>
            <person name="Ovchinnikova G."/>
            <person name="Pagani I."/>
            <person name="Daligault H."/>
            <person name="Detter J.C."/>
            <person name="Han C."/>
            <person name="Land M."/>
            <person name="Hauser L."/>
            <person name="Markowitz V."/>
            <person name="Cheng J.-F."/>
            <person name="Hugenholtz P."/>
            <person name="Woyke T."/>
            <person name="Wu D."/>
            <person name="Verbarg S."/>
            <person name="Frueling A."/>
            <person name="Brambilla E."/>
            <person name="Klenk H.-P."/>
            <person name="Eisen J.A."/>
        </authorList>
    </citation>
    <scope>NUCLEOTIDE SEQUENCE</scope>
    <source>
        <strain>DSM 1100</strain>
    </source>
</reference>
<evidence type="ECO:0000256" key="2">
    <source>
        <dbReference type="SAM" id="SignalP"/>
    </source>
</evidence>
<evidence type="ECO:0000259" key="3">
    <source>
        <dbReference type="Pfam" id="PF18962"/>
    </source>
</evidence>
<protein>
    <submittedName>
        <fullName evidence="4">FG-GAP repeat protein</fullName>
    </submittedName>
</protein>
<proteinExistence type="predicted"/>
<evidence type="ECO:0000256" key="1">
    <source>
        <dbReference type="ARBA" id="ARBA00022729"/>
    </source>
</evidence>
<feature type="signal peptide" evidence="2">
    <location>
        <begin position="1"/>
        <end position="22"/>
    </location>
</feature>
<dbReference type="AlphaFoldDB" id="F4KVV6"/>
<evidence type="ECO:0000313" key="5">
    <source>
        <dbReference type="Proteomes" id="UP000008461"/>
    </source>
</evidence>
<dbReference type="InterPro" id="IPR026444">
    <property type="entry name" value="Secre_tail"/>
</dbReference>
<dbReference type="EMBL" id="CP002691">
    <property type="protein sequence ID" value="AEE53531.1"/>
    <property type="molecule type" value="Genomic_DNA"/>
</dbReference>
<dbReference type="Pfam" id="PF13517">
    <property type="entry name" value="FG-GAP_3"/>
    <property type="match status" value="1"/>
</dbReference>
<dbReference type="NCBIfam" id="TIGR04183">
    <property type="entry name" value="Por_Secre_tail"/>
    <property type="match status" value="1"/>
</dbReference>
<dbReference type="HOGENOM" id="CLU_015153_0_0_10"/>
<keyword evidence="1 2" id="KW-0732">Signal</keyword>
<dbReference type="OrthoDB" id="9816120at2"/>
<reference evidence="4 5" key="1">
    <citation type="journal article" date="2011" name="Stand. Genomic Sci.">
        <title>Complete genome sequence of Haliscomenobacter hydrossis type strain (O).</title>
        <authorList>
            <consortium name="US DOE Joint Genome Institute (JGI-PGF)"/>
            <person name="Daligault H."/>
            <person name="Lapidus A."/>
            <person name="Zeytun A."/>
            <person name="Nolan M."/>
            <person name="Lucas S."/>
            <person name="Del Rio T.G."/>
            <person name="Tice H."/>
            <person name="Cheng J.F."/>
            <person name="Tapia R."/>
            <person name="Han C."/>
            <person name="Goodwin L."/>
            <person name="Pitluck S."/>
            <person name="Liolios K."/>
            <person name="Pagani I."/>
            <person name="Ivanova N."/>
            <person name="Huntemann M."/>
            <person name="Mavromatis K."/>
            <person name="Mikhailova N."/>
            <person name="Pati A."/>
            <person name="Chen A."/>
            <person name="Palaniappan K."/>
            <person name="Land M."/>
            <person name="Hauser L."/>
            <person name="Brambilla E.M."/>
            <person name="Rohde M."/>
            <person name="Verbarg S."/>
            <person name="Goker M."/>
            <person name="Bristow J."/>
            <person name="Eisen J.A."/>
            <person name="Markowitz V."/>
            <person name="Hugenholtz P."/>
            <person name="Kyrpides N.C."/>
            <person name="Klenk H.P."/>
            <person name="Woyke T."/>
        </authorList>
    </citation>
    <scope>NUCLEOTIDE SEQUENCE [LARGE SCALE GENOMIC DNA]</scope>
    <source>
        <strain evidence="5">ATCC 27775 / DSM 1100 / LMG 10767 / O</strain>
    </source>
</reference>